<organism evidence="3 4">
    <name type="scientific">Pectinatus brassicae</name>
    <dbReference type="NCBI Taxonomy" id="862415"/>
    <lineage>
        <taxon>Bacteria</taxon>
        <taxon>Bacillati</taxon>
        <taxon>Bacillota</taxon>
        <taxon>Negativicutes</taxon>
        <taxon>Selenomonadales</taxon>
        <taxon>Selenomonadaceae</taxon>
        <taxon>Pectinatus</taxon>
    </lineage>
</organism>
<accession>A0A840UNR0</accession>
<dbReference type="Pfam" id="PF11283">
    <property type="entry name" value="DUF3084"/>
    <property type="match status" value="1"/>
</dbReference>
<dbReference type="InterPro" id="IPR021435">
    <property type="entry name" value="DUF3084"/>
</dbReference>
<evidence type="ECO:0000256" key="2">
    <source>
        <dbReference type="SAM" id="Phobius"/>
    </source>
</evidence>
<sequence length="396" mass="43898">MHGILLMAVLIIVGGIIAFIGDRLGSKVGKKKLTLFGLRPRHTSIIVTIVTGFAITTITFGILAITSKDVRTALFGMEKLQQQISLSQTNLNKANKNLQLAQSQQTKMEASLKKTRIELDDAKDKTRQMKAQQEILLTANTNLEQQNVYLDENNNKLKIYNENLKGENSNLQQNNDNLQQQNDDLAQRNGDLSSKRIIYQAGELIFGGVVPATTDRNAVRSNFAKLITIANAKVAAKSGETTVKEGLWLYPSEYESAIDKICSSDKDMVVRLIAAANLVKDEPVRTNIELYPNKIVYQNRELVATGDFEVDGTQATAQKTLFKFLHDINKIASANGMLPDPLRGSIGVISMDQLYSVTDELTKYKGKILLTAYSQGNTNILGPLRLILKVRQDNNE</sequence>
<reference evidence="3 4" key="1">
    <citation type="submission" date="2020-08" db="EMBL/GenBank/DDBJ databases">
        <title>Genomic Encyclopedia of Type Strains, Phase IV (KMG-IV): sequencing the most valuable type-strain genomes for metagenomic binning, comparative biology and taxonomic classification.</title>
        <authorList>
            <person name="Goeker M."/>
        </authorList>
    </citation>
    <scope>NUCLEOTIDE SEQUENCE [LARGE SCALE GENOMIC DNA]</scope>
    <source>
        <strain evidence="3 4">DSM 24661</strain>
    </source>
</reference>
<gene>
    <name evidence="3" type="ORF">HNR32_001486</name>
</gene>
<feature type="transmembrane region" description="Helical" evidence="2">
    <location>
        <begin position="6"/>
        <end position="24"/>
    </location>
</feature>
<evidence type="ECO:0000313" key="3">
    <source>
        <dbReference type="EMBL" id="MBB5336338.1"/>
    </source>
</evidence>
<keyword evidence="4" id="KW-1185">Reference proteome</keyword>
<evidence type="ECO:0000313" key="4">
    <source>
        <dbReference type="Proteomes" id="UP000559117"/>
    </source>
</evidence>
<dbReference type="Proteomes" id="UP000559117">
    <property type="component" value="Unassembled WGS sequence"/>
</dbReference>
<evidence type="ECO:0000256" key="1">
    <source>
        <dbReference type="SAM" id="Coils"/>
    </source>
</evidence>
<keyword evidence="2" id="KW-0812">Transmembrane</keyword>
<protein>
    <submittedName>
        <fullName evidence="3">Uncharacterized protein (DUF3084 family)</fullName>
    </submittedName>
</protein>
<dbReference type="EMBL" id="JACHFH010000016">
    <property type="protein sequence ID" value="MBB5336338.1"/>
    <property type="molecule type" value="Genomic_DNA"/>
</dbReference>
<feature type="coiled-coil region" evidence="1">
    <location>
        <begin position="77"/>
        <end position="195"/>
    </location>
</feature>
<proteinExistence type="predicted"/>
<dbReference type="RefSeq" id="WP_183861183.1">
    <property type="nucleotide sequence ID" value="NZ_JACHFH010000016.1"/>
</dbReference>
<keyword evidence="2" id="KW-0472">Membrane</keyword>
<keyword evidence="2" id="KW-1133">Transmembrane helix</keyword>
<comment type="caution">
    <text evidence="3">The sequence shown here is derived from an EMBL/GenBank/DDBJ whole genome shotgun (WGS) entry which is preliminary data.</text>
</comment>
<dbReference type="AlphaFoldDB" id="A0A840UNR0"/>
<keyword evidence="1" id="KW-0175">Coiled coil</keyword>
<feature type="transmembrane region" description="Helical" evidence="2">
    <location>
        <begin position="45"/>
        <end position="65"/>
    </location>
</feature>
<name>A0A840UNR0_9FIRM</name>